<dbReference type="Proteomes" id="UP000087171">
    <property type="component" value="Chromosome Ca8"/>
</dbReference>
<dbReference type="OrthoDB" id="6372431at2759"/>
<dbReference type="InterPro" id="IPR037185">
    <property type="entry name" value="EmrE-like"/>
</dbReference>
<dbReference type="GO" id="GO:0005524">
    <property type="term" value="F:ATP binding"/>
    <property type="evidence" value="ECO:0007669"/>
    <property type="project" value="UniProtKB-KW"/>
</dbReference>
<keyword evidence="10" id="KW-1185">Reference proteome</keyword>
<dbReference type="InterPro" id="IPR000620">
    <property type="entry name" value="EamA_dom"/>
</dbReference>
<keyword evidence="8" id="KW-0812">Transmembrane</keyword>
<evidence type="ECO:0000313" key="11">
    <source>
        <dbReference type="RefSeq" id="XP_004512311.2"/>
    </source>
</evidence>
<dbReference type="Gene3D" id="3.30.420.150">
    <property type="entry name" value="Exopolyphosphatase. Domain 2"/>
    <property type="match status" value="1"/>
</dbReference>
<feature type="transmembrane region" description="Helical" evidence="8">
    <location>
        <begin position="491"/>
        <end position="513"/>
    </location>
</feature>
<protein>
    <submittedName>
        <fullName evidence="11">Probable apyrase 7</fullName>
    </submittedName>
</protein>
<keyword evidence="6" id="KW-0547">Nucleotide-binding</keyword>
<keyword evidence="4" id="KW-0378">Hydrolase</keyword>
<dbReference type="CDD" id="cd24043">
    <property type="entry name" value="ASKHA_NBD_AtAPY7-like"/>
    <property type="match status" value="1"/>
</dbReference>
<keyword evidence="8" id="KW-1133">Transmembrane helix</keyword>
<feature type="transmembrane region" description="Helical" evidence="8">
    <location>
        <begin position="202"/>
        <end position="222"/>
    </location>
</feature>
<dbReference type="PaxDb" id="3827-XP_004512309.1"/>
<dbReference type="Pfam" id="PF00892">
    <property type="entry name" value="EamA"/>
    <property type="match status" value="2"/>
</dbReference>
<evidence type="ECO:0000256" key="2">
    <source>
        <dbReference type="ARBA" id="ARBA00007635"/>
    </source>
</evidence>
<feature type="transmembrane region" description="Helical" evidence="8">
    <location>
        <begin position="269"/>
        <end position="290"/>
    </location>
</feature>
<comment type="similarity">
    <text evidence="3">Belongs to the GDA1/CD39 NTPase family.</text>
</comment>
<dbReference type="Gene3D" id="3.30.420.40">
    <property type="match status" value="1"/>
</dbReference>
<dbReference type="GO" id="GO:0016020">
    <property type="term" value="C:membrane"/>
    <property type="evidence" value="ECO:0007669"/>
    <property type="project" value="InterPro"/>
</dbReference>
<evidence type="ECO:0000259" key="9">
    <source>
        <dbReference type="Pfam" id="PF00892"/>
    </source>
</evidence>
<comment type="subcellular location">
    <subcellularLocation>
        <location evidence="1">Membrane</location>
        <topology evidence="1">Multi-pass membrane protein</topology>
    </subcellularLocation>
</comment>
<dbReference type="SUPFAM" id="SSF103481">
    <property type="entry name" value="Multidrug resistance efflux transporter EmrE"/>
    <property type="match status" value="2"/>
</dbReference>
<proteinExistence type="inferred from homology"/>
<feature type="transmembrane region" description="Helical" evidence="8">
    <location>
        <begin position="969"/>
        <end position="989"/>
    </location>
</feature>
<feature type="transmembrane region" description="Helical" evidence="8">
    <location>
        <begin position="234"/>
        <end position="257"/>
    </location>
</feature>
<dbReference type="InterPro" id="IPR000407">
    <property type="entry name" value="GDA1_CD39_NTPase"/>
</dbReference>
<reference evidence="10" key="1">
    <citation type="journal article" date="2013" name="Nat. Biotechnol.">
        <title>Draft genome sequence of chickpea (Cicer arietinum) provides a resource for trait improvement.</title>
        <authorList>
            <person name="Varshney R.K."/>
            <person name="Song C."/>
            <person name="Saxena R.K."/>
            <person name="Azam S."/>
            <person name="Yu S."/>
            <person name="Sharpe A.G."/>
            <person name="Cannon S."/>
            <person name="Baek J."/>
            <person name="Rosen B.D."/>
            <person name="Tar'an B."/>
            <person name="Millan T."/>
            <person name="Zhang X."/>
            <person name="Ramsay L.D."/>
            <person name="Iwata A."/>
            <person name="Wang Y."/>
            <person name="Nelson W."/>
            <person name="Farmer A.D."/>
            <person name="Gaur P.M."/>
            <person name="Soderlund C."/>
            <person name="Penmetsa R.V."/>
            <person name="Xu C."/>
            <person name="Bharti A.K."/>
            <person name="He W."/>
            <person name="Winter P."/>
            <person name="Zhao S."/>
            <person name="Hane J.K."/>
            <person name="Carrasquilla-Garcia N."/>
            <person name="Condie J.A."/>
            <person name="Upadhyaya H.D."/>
            <person name="Luo M.C."/>
            <person name="Thudi M."/>
            <person name="Gowda C.L."/>
            <person name="Singh N.P."/>
            <person name="Lichtenzveig J."/>
            <person name="Gali K.K."/>
            <person name="Rubio J."/>
            <person name="Nadarajan N."/>
            <person name="Dolezel J."/>
            <person name="Bansal K.C."/>
            <person name="Xu X."/>
            <person name="Edwards D."/>
            <person name="Zhang G."/>
            <person name="Kahl G."/>
            <person name="Gil J."/>
            <person name="Singh K.B."/>
            <person name="Datta S.K."/>
            <person name="Jackson S.A."/>
            <person name="Wang J."/>
            <person name="Cook D.R."/>
        </authorList>
    </citation>
    <scope>NUCLEOTIDE SEQUENCE [LARGE SCALE GENOMIC DNA]</scope>
    <source>
        <strain evidence="10">cv. CDC Frontier</strain>
    </source>
</reference>
<feature type="active site" description="Proton acceptor" evidence="5">
    <location>
        <position position="660"/>
    </location>
</feature>
<name>A0A1S2YZD5_CICAR</name>
<sequence>MAAAASGSVASDIWKSHLAMALVQLFNGGYHVITKVALNVGVNQLVFCLYRDLLALTILAPIAYIREKRTRPIITKNLLMSFFFLGLTGIFGNQLLFLIGLSYTNPTYAAAIQPAIPVFTFLFAVMMGTERVNLLRYEGLAKVVGTLICVSGAILMVLYRGPIVIGYTEIDHVTQNEISAKGQPEPAGWFVGGLQDLGLDHFHLGVLCLIGNCMCMAAFLAIQAPVLKKYPANLSVTAYSYFFGAAMMVTVSFLMTNESTDWSLTSSEILAVIYAGTIASALNYGLITWCNKILGPALVALYNPLQPGFSALLSQIFLGSPIYLGSIIGGSFIIAGLYTVTWGSYRERQAPVGVTSHGPWVAEPLIHEKNAYQIGHLFSGSSSVSSSPKLSDTFILQNIITLCVFFSTSFITRNAKTPSLNFIWVFSLLPKDMVFAKIASLVSFNFTTQKSSLSSSFSLQDLSSYTHLKQPLQTVTTPTSSRKKCIRTIRLVLFLTLFLFLTYFVFMFVYSFWNIGSGKYYVVLDCGSTGTRVYVYNAYIQYKRHSSLPIAIKSLRDGLHRKKPIGRAYDRMETEPGIDKLVYNVSGLRGALKPLVRWAKKQIPVHSHKSTSLFLYATAGVRRLPRNESRWLLDNAWSVIKDSPFMCRKDWVKIISGTEEAYFGWISLNYHSRILGVSPRKATYGALDLGGSSLQVTFESDQQVNSETSLYVRIGSVNHHLTAYSLEGYGLNEAFGKSVVHLFKKEFGSLVNADMNGKNIELKHPCLQSGYKERYVCSRCNKGESLGVGEKQLSKRGGSGTPVVLVGAPNWKQCSALAKVVVNLSEWSNLSAGLDCGVQPCALRENLPRPYGHFYVISGFYVVFRFFNLTSEATLDDVLRKGEDFCEKRWDVAKRSVVPQPFIEQYCFRAPYIASLLREGLHINDNQISVGSGSITWTLGVALLEAGKAYSNGFGLRNFELLQMKISPLFLMAIVLFSFIVLLCALPCVGNSMPRFFRRQYLPIFRHNSVSNASVLNIPSPFRFQRWSSMSSGDGKIKMPLSPTIAGSHRSPFGLRHGFGDNSGGIQLVESSPYLLASSVSHSSSSNSLGQMQFDSSNIGGTFWSPHRSQMRLQSRRSQSREDLNSSVAEAHLVKV</sequence>
<evidence type="ECO:0000313" key="10">
    <source>
        <dbReference type="Proteomes" id="UP000087171"/>
    </source>
</evidence>
<feature type="transmembrane region" description="Helical" evidence="8">
    <location>
        <begin position="77"/>
        <end position="101"/>
    </location>
</feature>
<feature type="domain" description="EamA" evidence="9">
    <location>
        <begin position="16"/>
        <end position="156"/>
    </location>
</feature>
<dbReference type="PANTHER" id="PTHR11782">
    <property type="entry name" value="ADENOSINE/GUANOSINE DIPHOSPHATASE"/>
    <property type="match status" value="1"/>
</dbReference>
<evidence type="ECO:0000256" key="5">
    <source>
        <dbReference type="PIRSR" id="PIRSR600407-1"/>
    </source>
</evidence>
<feature type="transmembrane region" description="Helical" evidence="8">
    <location>
        <begin position="311"/>
        <end position="338"/>
    </location>
</feature>
<dbReference type="AlphaFoldDB" id="A0A1S2YZD5"/>
<dbReference type="PANTHER" id="PTHR11782:SF125">
    <property type="entry name" value="APYRASE 7-RELATED"/>
    <property type="match status" value="1"/>
</dbReference>
<feature type="transmembrane region" description="Helical" evidence="8">
    <location>
        <begin position="139"/>
        <end position="159"/>
    </location>
</feature>
<dbReference type="GO" id="GO:0017110">
    <property type="term" value="F:nucleoside diphosphate phosphatase activity"/>
    <property type="evidence" value="ECO:0007669"/>
    <property type="project" value="TreeGrafter"/>
</dbReference>
<dbReference type="RefSeq" id="XP_004512311.2">
    <property type="nucleotide sequence ID" value="XM_004512254.3"/>
</dbReference>
<evidence type="ECO:0000256" key="7">
    <source>
        <dbReference type="SAM" id="MobiDB-lite"/>
    </source>
</evidence>
<dbReference type="Pfam" id="PF01150">
    <property type="entry name" value="GDA1_CD39"/>
    <property type="match status" value="1"/>
</dbReference>
<feature type="region of interest" description="Disordered" evidence="7">
    <location>
        <begin position="1108"/>
        <end position="1127"/>
    </location>
</feature>
<accession>A0A1S2YZD5</accession>
<evidence type="ECO:0000256" key="6">
    <source>
        <dbReference type="PIRSR" id="PIRSR600407-2"/>
    </source>
</evidence>
<feature type="domain" description="EamA" evidence="9">
    <location>
        <begin position="204"/>
        <end position="341"/>
    </location>
</feature>
<feature type="binding site" evidence="6">
    <location>
        <begin position="691"/>
        <end position="695"/>
    </location>
    <ligand>
        <name>ATP</name>
        <dbReference type="ChEBI" id="CHEBI:30616"/>
    </ligand>
</feature>
<feature type="transmembrane region" description="Helical" evidence="8">
    <location>
        <begin position="107"/>
        <end position="127"/>
    </location>
</feature>
<reference evidence="11" key="2">
    <citation type="submission" date="2025-08" db="UniProtKB">
        <authorList>
            <consortium name="RefSeq"/>
        </authorList>
    </citation>
    <scope>IDENTIFICATION</scope>
    <source>
        <tissue evidence="11">Etiolated seedlings</tissue>
    </source>
</reference>
<keyword evidence="6" id="KW-0067">ATP-binding</keyword>
<comment type="similarity">
    <text evidence="2">Belongs to the drug/metabolite transporter (DMT) superfamily. Plant drug/metabolite exporter (P-DME) (TC 2.A.7.4) family.</text>
</comment>
<evidence type="ECO:0000256" key="3">
    <source>
        <dbReference type="ARBA" id="ARBA00009283"/>
    </source>
</evidence>
<keyword evidence="8" id="KW-0472">Membrane</keyword>
<evidence type="ECO:0000256" key="8">
    <source>
        <dbReference type="SAM" id="Phobius"/>
    </source>
</evidence>
<evidence type="ECO:0000256" key="1">
    <source>
        <dbReference type="ARBA" id="ARBA00004141"/>
    </source>
</evidence>
<dbReference type="GO" id="GO:0009134">
    <property type="term" value="P:nucleoside diphosphate catabolic process"/>
    <property type="evidence" value="ECO:0007669"/>
    <property type="project" value="TreeGrafter"/>
</dbReference>
<evidence type="ECO:0000256" key="4">
    <source>
        <dbReference type="ARBA" id="ARBA00022801"/>
    </source>
</evidence>
<gene>
    <name evidence="11" type="primary">LOC101512271</name>
</gene>
<organism evidence="10 11">
    <name type="scientific">Cicer arietinum</name>
    <name type="common">Chickpea</name>
    <name type="synonym">Garbanzo</name>
    <dbReference type="NCBI Taxonomy" id="3827"/>
    <lineage>
        <taxon>Eukaryota</taxon>
        <taxon>Viridiplantae</taxon>
        <taxon>Streptophyta</taxon>
        <taxon>Embryophyta</taxon>
        <taxon>Tracheophyta</taxon>
        <taxon>Spermatophyta</taxon>
        <taxon>Magnoliopsida</taxon>
        <taxon>eudicotyledons</taxon>
        <taxon>Gunneridae</taxon>
        <taxon>Pentapetalae</taxon>
        <taxon>rosids</taxon>
        <taxon>fabids</taxon>
        <taxon>Fabales</taxon>
        <taxon>Fabaceae</taxon>
        <taxon>Papilionoideae</taxon>
        <taxon>50 kb inversion clade</taxon>
        <taxon>NPAAA clade</taxon>
        <taxon>Hologalegina</taxon>
        <taxon>IRL clade</taxon>
        <taxon>Cicereae</taxon>
        <taxon>Cicer</taxon>
    </lineage>
</organism>